<organism evidence="2 3">
    <name type="scientific">Candidatus Nitronauta litoralis</name>
    <dbReference type="NCBI Taxonomy" id="2705533"/>
    <lineage>
        <taxon>Bacteria</taxon>
        <taxon>Pseudomonadati</taxon>
        <taxon>Nitrospinota/Tectimicrobiota group</taxon>
        <taxon>Nitrospinota</taxon>
        <taxon>Nitrospinia</taxon>
        <taxon>Nitrospinales</taxon>
        <taxon>Nitrospinaceae</taxon>
        <taxon>Candidatus Nitronauta</taxon>
    </lineage>
</organism>
<proteinExistence type="predicted"/>
<evidence type="ECO:0000313" key="2">
    <source>
        <dbReference type="EMBL" id="QPJ62407.1"/>
    </source>
</evidence>
<dbReference type="Pfam" id="PF14065">
    <property type="entry name" value="Pvc16_N"/>
    <property type="match status" value="1"/>
</dbReference>
<name>A0A7T0BXP3_9BACT</name>
<reference evidence="2 3" key="1">
    <citation type="submission" date="2020-02" db="EMBL/GenBank/DDBJ databases">
        <title>Genomic and physiological characterization of two novel Nitrospinaceae genera.</title>
        <authorList>
            <person name="Mueller A.J."/>
            <person name="Jung M.-Y."/>
            <person name="Strachan C.R."/>
            <person name="Herbold C.W."/>
            <person name="Kirkegaard R.H."/>
            <person name="Daims H."/>
        </authorList>
    </citation>
    <scope>NUCLEOTIDE SEQUENCE [LARGE SCALE GENOMIC DNA]</scope>
    <source>
        <strain evidence="2">EB</strain>
    </source>
</reference>
<accession>A0A7T0BXP3</accession>
<gene>
    <name evidence="2" type="ORF">G3M70_11215</name>
</gene>
<dbReference type="Proteomes" id="UP000594688">
    <property type="component" value="Chromosome"/>
</dbReference>
<evidence type="ECO:0000259" key="1">
    <source>
        <dbReference type="Pfam" id="PF14065"/>
    </source>
</evidence>
<dbReference type="Gene3D" id="2.60.40.10">
    <property type="entry name" value="Immunoglobulins"/>
    <property type="match status" value="1"/>
</dbReference>
<feature type="domain" description="Pvc16 N-terminal" evidence="1">
    <location>
        <begin position="9"/>
        <end position="199"/>
    </location>
</feature>
<dbReference type="KEGG" id="nli:G3M70_11215"/>
<evidence type="ECO:0000313" key="3">
    <source>
        <dbReference type="Proteomes" id="UP000594688"/>
    </source>
</evidence>
<dbReference type="AlphaFoldDB" id="A0A7T0BXP3"/>
<dbReference type="EMBL" id="CP048685">
    <property type="protein sequence ID" value="QPJ62407.1"/>
    <property type="molecule type" value="Genomic_DNA"/>
</dbReference>
<dbReference type="InterPro" id="IPR013783">
    <property type="entry name" value="Ig-like_fold"/>
</dbReference>
<dbReference type="InterPro" id="IPR025351">
    <property type="entry name" value="Pvc16_N"/>
</dbReference>
<protein>
    <submittedName>
        <fullName evidence="2">DUF4255 domain-containing protein</fullName>
    </submittedName>
</protein>
<sequence>MATHAAMAAVSRTIRTLLLDRMVVSNPTVTIAPPDVAVTGINSGRVNLYLFQVLENAGLKNQEIPGEGHPAAYGRPPLSLNLRYLITTHSMLETQPDADLNSQTLLGDAMRVLHDFGNQIDTLTINNTNAGQIGDPILDPLLTNEFERLKIVLHPSNLDDVTKVWSALSESNFRRSVIYEATVIQIQTPQTRVRPQPVETRRIMATVRPRPVILEAFVTPAPNGPEGEGRVRIGDEITLLCENVLAERVYVQLGDLDPIRVSPSGEGRIRINIPDNQYPVDLDNPATRPIPAGQQLQPGTIEIQVLTEHPADGVEGDLLSRGTNVQENRRYSSNFALMQLTPQITGVNPANGPLATIFIVQGTRLWHNQAQTAEVIIGNAAVTIRQPGVGDPWAAPTPTEVQIPVSDVSGILTVQGAGDPPYPVAVQVDGARSRDAGFTFHLDP</sequence>